<dbReference type="STRING" id="684065.SAMN05421738_11470"/>
<dbReference type="Pfam" id="PF02492">
    <property type="entry name" value="cobW"/>
    <property type="match status" value="1"/>
</dbReference>
<comment type="function">
    <text evidence="5">Zinc chaperone that directly transfers zinc cofactor to target proteins, thereby activating them. Zinc is transferred from the CXCC motif in the GTPase domain to the zinc binding site in target proteins in a process requiring GTP hydrolysis.</text>
</comment>
<dbReference type="SMART" id="SM00833">
    <property type="entry name" value="CobW_C"/>
    <property type="match status" value="1"/>
</dbReference>
<sequence length="416" mass="47713">MEKRLPVTVLSGFLGSGKTTLLNHILHNKKGLKVAVIVNDMGAVNIDAQMIARENNLIQTDEKLIELSNGCVCCELREDLIIEIEKLAKSGKYDYLVIESSGISDPGPIAQSLDFVSPDGKIDLPKYARLDTLVTVVDTLNFFQNLGTDENVFDRGYSKNNEDDRPIVNLLIDQIEFSNVIILNKMDLIDEEALINIEAFVRKLNPTAKIIPASFSHIELNEILNTNLFDFEKIQDMDAWVKLLEEQEKEAHHHEHHHEHNHECGANCTHEHHDHLEEKYGMTSFVYRQQIPFHAERFLTYMNDDFPATVYRSKGLFWLANRPDEAIFLSQAGGSIRIDPAGAWWCSMPFKERIQFAAYQVNQKQIDEKWSKEWGDRIIEIVFIGQGIDKEKITAELNACLLNEQEIAEWQQKHNN</sequence>
<evidence type="ECO:0000256" key="2">
    <source>
        <dbReference type="ARBA" id="ARBA00022801"/>
    </source>
</evidence>
<dbReference type="SUPFAM" id="SSF52540">
    <property type="entry name" value="P-loop containing nucleoside triphosphate hydrolases"/>
    <property type="match status" value="1"/>
</dbReference>
<dbReference type="InterPro" id="IPR036627">
    <property type="entry name" value="CobW-likC_sf"/>
</dbReference>
<dbReference type="GO" id="GO:0000166">
    <property type="term" value="F:nucleotide binding"/>
    <property type="evidence" value="ECO:0007669"/>
    <property type="project" value="UniProtKB-KW"/>
</dbReference>
<dbReference type="RefSeq" id="WP_092909339.1">
    <property type="nucleotide sequence ID" value="NZ_FOUZ01000014.1"/>
</dbReference>
<feature type="domain" description="CobW C-terminal" evidence="7">
    <location>
        <begin position="282"/>
        <end position="401"/>
    </location>
</feature>
<evidence type="ECO:0000313" key="8">
    <source>
        <dbReference type="EMBL" id="SFN53920.1"/>
    </source>
</evidence>
<evidence type="ECO:0000256" key="4">
    <source>
        <dbReference type="ARBA" id="ARBA00034320"/>
    </source>
</evidence>
<comment type="similarity">
    <text evidence="4">Belongs to the SIMIBI class G3E GTPase family. ZNG1 subfamily.</text>
</comment>
<keyword evidence="3" id="KW-0143">Chaperone</keyword>
<dbReference type="Pfam" id="PF07683">
    <property type="entry name" value="CobW_C"/>
    <property type="match status" value="1"/>
</dbReference>
<name>A0A1I4ZV78_9FLAO</name>
<dbReference type="PANTHER" id="PTHR43603:SF1">
    <property type="entry name" value="ZINC-REGULATED GTPASE METALLOPROTEIN ACTIVATOR 1"/>
    <property type="match status" value="1"/>
</dbReference>
<keyword evidence="9" id="KW-1185">Reference proteome</keyword>
<dbReference type="Gene3D" id="3.30.1220.10">
    <property type="entry name" value="CobW-like, C-terminal domain"/>
    <property type="match status" value="1"/>
</dbReference>
<evidence type="ECO:0000256" key="5">
    <source>
        <dbReference type="ARBA" id="ARBA00045658"/>
    </source>
</evidence>
<dbReference type="Proteomes" id="UP000199149">
    <property type="component" value="Unassembled WGS sequence"/>
</dbReference>
<evidence type="ECO:0000256" key="3">
    <source>
        <dbReference type="ARBA" id="ARBA00023186"/>
    </source>
</evidence>
<proteinExistence type="inferred from homology"/>
<organism evidence="8 9">
    <name type="scientific">Algoriella xinjiangensis</name>
    <dbReference type="NCBI Taxonomy" id="684065"/>
    <lineage>
        <taxon>Bacteria</taxon>
        <taxon>Pseudomonadati</taxon>
        <taxon>Bacteroidota</taxon>
        <taxon>Flavobacteriia</taxon>
        <taxon>Flavobacteriales</taxon>
        <taxon>Weeksellaceae</taxon>
        <taxon>Algoriella</taxon>
    </lineage>
</organism>
<dbReference type="OrthoDB" id="9808822at2"/>
<dbReference type="InterPro" id="IPR011629">
    <property type="entry name" value="CobW-like_C"/>
</dbReference>
<dbReference type="EMBL" id="FOUZ01000014">
    <property type="protein sequence ID" value="SFN53920.1"/>
    <property type="molecule type" value="Genomic_DNA"/>
</dbReference>
<evidence type="ECO:0000256" key="1">
    <source>
        <dbReference type="ARBA" id="ARBA00022741"/>
    </source>
</evidence>
<dbReference type="CDD" id="cd03112">
    <property type="entry name" value="CobW-like"/>
    <property type="match status" value="1"/>
</dbReference>
<gene>
    <name evidence="8" type="ORF">SAMN05421738_11470</name>
</gene>
<dbReference type="InterPro" id="IPR003495">
    <property type="entry name" value="CobW/HypB/UreG_nucleotide-bd"/>
</dbReference>
<dbReference type="PANTHER" id="PTHR43603">
    <property type="entry name" value="COBW DOMAIN-CONTAINING PROTEIN DDB_G0274527"/>
    <property type="match status" value="1"/>
</dbReference>
<dbReference type="InterPro" id="IPR051927">
    <property type="entry name" value="Zn_Chap_cDPG_Synth"/>
</dbReference>
<reference evidence="9" key="1">
    <citation type="submission" date="2016-10" db="EMBL/GenBank/DDBJ databases">
        <authorList>
            <person name="Varghese N."/>
            <person name="Submissions S."/>
        </authorList>
    </citation>
    <scope>NUCLEOTIDE SEQUENCE [LARGE SCALE GENOMIC DNA]</scope>
    <source>
        <strain evidence="9">XJ109</strain>
    </source>
</reference>
<evidence type="ECO:0000256" key="6">
    <source>
        <dbReference type="ARBA" id="ARBA00049117"/>
    </source>
</evidence>
<dbReference type="Gene3D" id="3.40.50.300">
    <property type="entry name" value="P-loop containing nucleotide triphosphate hydrolases"/>
    <property type="match status" value="1"/>
</dbReference>
<keyword evidence="2" id="KW-0378">Hydrolase</keyword>
<dbReference type="AlphaFoldDB" id="A0A1I4ZV78"/>
<comment type="catalytic activity">
    <reaction evidence="6">
        <text>GTP + H2O = GDP + phosphate + H(+)</text>
        <dbReference type="Rhea" id="RHEA:19669"/>
        <dbReference type="ChEBI" id="CHEBI:15377"/>
        <dbReference type="ChEBI" id="CHEBI:15378"/>
        <dbReference type="ChEBI" id="CHEBI:37565"/>
        <dbReference type="ChEBI" id="CHEBI:43474"/>
        <dbReference type="ChEBI" id="CHEBI:58189"/>
    </reaction>
    <physiologicalReaction direction="left-to-right" evidence="6">
        <dbReference type="Rhea" id="RHEA:19670"/>
    </physiologicalReaction>
</comment>
<evidence type="ECO:0000259" key="7">
    <source>
        <dbReference type="SMART" id="SM00833"/>
    </source>
</evidence>
<dbReference type="InterPro" id="IPR027417">
    <property type="entry name" value="P-loop_NTPase"/>
</dbReference>
<keyword evidence="1" id="KW-0547">Nucleotide-binding</keyword>
<accession>A0A1I4ZV78</accession>
<dbReference type="GO" id="GO:0016787">
    <property type="term" value="F:hydrolase activity"/>
    <property type="evidence" value="ECO:0007669"/>
    <property type="project" value="UniProtKB-KW"/>
</dbReference>
<protein>
    <submittedName>
        <fullName evidence="8">GTPase, G3E family</fullName>
    </submittedName>
</protein>
<evidence type="ECO:0000313" key="9">
    <source>
        <dbReference type="Proteomes" id="UP000199149"/>
    </source>
</evidence>